<organism evidence="11 12">
    <name type="scientific">Pseudomonas luteola</name>
    <dbReference type="NCBI Taxonomy" id="47886"/>
    <lineage>
        <taxon>Bacteria</taxon>
        <taxon>Pseudomonadati</taxon>
        <taxon>Pseudomonadota</taxon>
        <taxon>Gammaproteobacteria</taxon>
        <taxon>Pseudomonadales</taxon>
        <taxon>Pseudomonadaceae</taxon>
        <taxon>Pseudomonas</taxon>
    </lineage>
</organism>
<dbReference type="CDD" id="cd18161">
    <property type="entry name" value="REC_hyHK_blue-like"/>
    <property type="match status" value="1"/>
</dbReference>
<dbReference type="SUPFAM" id="SSF52172">
    <property type="entry name" value="CheY-like"/>
    <property type="match status" value="1"/>
</dbReference>
<dbReference type="SMART" id="SM00388">
    <property type="entry name" value="HisKA"/>
    <property type="match status" value="1"/>
</dbReference>
<dbReference type="InterPro" id="IPR004358">
    <property type="entry name" value="Sig_transdc_His_kin-like_C"/>
</dbReference>
<evidence type="ECO:0000256" key="1">
    <source>
        <dbReference type="ARBA" id="ARBA00000085"/>
    </source>
</evidence>
<evidence type="ECO:0000313" key="11">
    <source>
        <dbReference type="EMBL" id="SPZ09861.1"/>
    </source>
</evidence>
<dbReference type="Pfam" id="PF02518">
    <property type="entry name" value="HATPase_c"/>
    <property type="match status" value="1"/>
</dbReference>
<dbReference type="EMBL" id="UAUF01000013">
    <property type="protein sequence ID" value="SPZ09861.1"/>
    <property type="molecule type" value="Genomic_DNA"/>
</dbReference>
<evidence type="ECO:0000256" key="6">
    <source>
        <dbReference type="SAM" id="Phobius"/>
    </source>
</evidence>
<dbReference type="GO" id="GO:0000155">
    <property type="term" value="F:phosphorelay sensor kinase activity"/>
    <property type="evidence" value="ECO:0007669"/>
    <property type="project" value="InterPro"/>
</dbReference>
<dbReference type="PANTHER" id="PTHR43065">
    <property type="entry name" value="SENSOR HISTIDINE KINASE"/>
    <property type="match status" value="1"/>
</dbReference>
<dbReference type="InterPro" id="IPR036097">
    <property type="entry name" value="HisK_dim/P_sf"/>
</dbReference>
<dbReference type="SUPFAM" id="SSF55874">
    <property type="entry name" value="ATPase domain of HSP90 chaperone/DNA topoisomerase II/histidine kinase"/>
    <property type="match status" value="1"/>
</dbReference>
<feature type="domain" description="Response regulatory" evidence="8">
    <location>
        <begin position="526"/>
        <end position="642"/>
    </location>
</feature>
<dbReference type="EMBL" id="JADMCD010000001">
    <property type="protein sequence ID" value="MBF8639215.1"/>
    <property type="molecule type" value="Genomic_DNA"/>
</dbReference>
<proteinExistence type="predicted"/>
<dbReference type="SUPFAM" id="SSF55785">
    <property type="entry name" value="PYP-like sensor domain (PAS domain)"/>
    <property type="match status" value="1"/>
</dbReference>
<keyword evidence="5" id="KW-0175">Coiled coil</keyword>
<dbReference type="CDD" id="cd00082">
    <property type="entry name" value="HisKA"/>
    <property type="match status" value="1"/>
</dbReference>
<evidence type="ECO:0000256" key="5">
    <source>
        <dbReference type="SAM" id="Coils"/>
    </source>
</evidence>
<dbReference type="InterPro" id="IPR001789">
    <property type="entry name" value="Sig_transdc_resp-reg_receiver"/>
</dbReference>
<keyword evidence="11" id="KW-0418">Kinase</keyword>
<evidence type="ECO:0000259" key="9">
    <source>
        <dbReference type="PROSITE" id="PS50112"/>
    </source>
</evidence>
<evidence type="ECO:0000313" key="12">
    <source>
        <dbReference type="Proteomes" id="UP000250443"/>
    </source>
</evidence>
<accession>A0A2X2CT81</accession>
<reference evidence="10 13" key="2">
    <citation type="submission" date="2020-10" db="EMBL/GenBank/DDBJ databases">
        <title>Genome sequences of Pseudomonas isolates.</title>
        <authorList>
            <person name="Wessels L."/>
            <person name="Reich F."/>
            <person name="Hammerl J."/>
        </authorList>
    </citation>
    <scope>NUCLEOTIDE SEQUENCE [LARGE SCALE GENOMIC DNA]</scope>
    <source>
        <strain evidence="10 13">20-MO00624-0</strain>
    </source>
</reference>
<reference evidence="11 12" key="1">
    <citation type="submission" date="2018-06" db="EMBL/GenBank/DDBJ databases">
        <authorList>
            <consortium name="Pathogen Informatics"/>
            <person name="Doyle S."/>
        </authorList>
    </citation>
    <scope>NUCLEOTIDE SEQUENCE [LARGE SCALE GENOMIC DNA]</scope>
    <source>
        <strain evidence="11 12">NCTC11842</strain>
    </source>
</reference>
<dbReference type="Gene3D" id="1.20.120.620">
    <property type="entry name" value="Backbone structure of the membrane domain of e. Coli histidine kinase receptor kdpd"/>
    <property type="match status" value="1"/>
</dbReference>
<comment type="catalytic activity">
    <reaction evidence="1">
        <text>ATP + protein L-histidine = ADP + protein N-phospho-L-histidine.</text>
        <dbReference type="EC" id="2.7.13.3"/>
    </reaction>
</comment>
<feature type="coiled-coil region" evidence="5">
    <location>
        <begin position="116"/>
        <end position="143"/>
    </location>
</feature>
<dbReference type="CDD" id="cd16919">
    <property type="entry name" value="HATPase_CckA-like"/>
    <property type="match status" value="1"/>
</dbReference>
<sequence length="645" mass="71299">MQQKKETLFDRLQQWVLRHEWPTPLRYAVAGAAVIVSAGVRLALPVLGLPYLLFIPLLMIIGFTLGLGPGLFATVVAALAAAYLFVSTPFTFDLDLLQWAANALFILVNFGIVAVCAALRKNLIRLSDLMDTLERRVEERTRERDQIWQTTPDLVCTTNAAGYFVSLNPAWTKTLGWSDQEMHSKPFSEFVHPDDVERTAQALHMLQRGDTVFRFENRYRHKNGTYHWLSWNAVARGDQIYATVRDISSEKEQSEALNRAEELLRHSQKMEAVGQLTGGIAHDFNNLLTGISGSLEMIQMRVAQGRATDIDRYITAAQTAANRAASLTHRLLAFSRRQTLDPKPTQANTLIESMQDLIDRTVGPEITVTTSLSADLWSTLCDPNQLESALLNLCINARDAMPDGGQLTIRTANIWVDERDAHEQDMLSGQYVAIAVMDTGIGMTPEIVARAFDPFFTTKPIGMGTGLGLSMIYGFAKQSGGQARIYSEAGKGTTVWIYLPRHLEESKPEPQQTELMRAPRASTGETVLVVDDEPMVRLLITEVLEELGYAAIEAADGASGLKILLSDMHLDLLISDVGLPGGMNGRQMADAARQARPDLKILFITGYAENAAVGNGNLEAGMHVMTKPFPMELLASRIKEIILED</sequence>
<name>A0A2X2CT81_PSELU</name>
<keyword evidence="3 4" id="KW-0597">Phosphoprotein</keyword>
<feature type="domain" description="PAS" evidence="9">
    <location>
        <begin position="140"/>
        <end position="210"/>
    </location>
</feature>
<dbReference type="Gene3D" id="3.40.50.2300">
    <property type="match status" value="1"/>
</dbReference>
<dbReference type="InterPro" id="IPR038318">
    <property type="entry name" value="KdpD_sf"/>
</dbReference>
<dbReference type="Pfam" id="PF08447">
    <property type="entry name" value="PAS_3"/>
    <property type="match status" value="1"/>
</dbReference>
<feature type="transmembrane region" description="Helical" evidence="6">
    <location>
        <begin position="51"/>
        <end position="84"/>
    </location>
</feature>
<evidence type="ECO:0000313" key="13">
    <source>
        <dbReference type="Proteomes" id="UP000626180"/>
    </source>
</evidence>
<evidence type="ECO:0000256" key="2">
    <source>
        <dbReference type="ARBA" id="ARBA00012438"/>
    </source>
</evidence>
<evidence type="ECO:0000256" key="3">
    <source>
        <dbReference type="ARBA" id="ARBA00022553"/>
    </source>
</evidence>
<dbReference type="PRINTS" id="PR00344">
    <property type="entry name" value="BCTRLSENSOR"/>
</dbReference>
<dbReference type="Pfam" id="PF00072">
    <property type="entry name" value="Response_reg"/>
    <property type="match status" value="1"/>
</dbReference>
<dbReference type="PROSITE" id="PS50110">
    <property type="entry name" value="RESPONSE_REGULATORY"/>
    <property type="match status" value="1"/>
</dbReference>
<dbReference type="InterPro" id="IPR005467">
    <property type="entry name" value="His_kinase_dom"/>
</dbReference>
<dbReference type="InterPro" id="IPR000014">
    <property type="entry name" value="PAS"/>
</dbReference>
<keyword evidence="6" id="KW-0472">Membrane</keyword>
<keyword evidence="6" id="KW-0812">Transmembrane</keyword>
<keyword evidence="13" id="KW-1185">Reference proteome</keyword>
<dbReference type="Proteomes" id="UP000626180">
    <property type="component" value="Unassembled WGS sequence"/>
</dbReference>
<dbReference type="SUPFAM" id="SSF47384">
    <property type="entry name" value="Homodimeric domain of signal transducing histidine kinase"/>
    <property type="match status" value="1"/>
</dbReference>
<dbReference type="PROSITE" id="PS50109">
    <property type="entry name" value="HIS_KIN"/>
    <property type="match status" value="1"/>
</dbReference>
<dbReference type="SMART" id="SM00091">
    <property type="entry name" value="PAS"/>
    <property type="match status" value="1"/>
</dbReference>
<keyword evidence="11" id="KW-0808">Transferase</keyword>
<dbReference type="PROSITE" id="PS50112">
    <property type="entry name" value="PAS"/>
    <property type="match status" value="1"/>
</dbReference>
<evidence type="ECO:0000256" key="4">
    <source>
        <dbReference type="PROSITE-ProRule" id="PRU00169"/>
    </source>
</evidence>
<dbReference type="InterPro" id="IPR036890">
    <property type="entry name" value="HATPase_C_sf"/>
</dbReference>
<feature type="modified residue" description="4-aspartylphosphate" evidence="4">
    <location>
        <position position="576"/>
    </location>
</feature>
<dbReference type="InterPro" id="IPR003661">
    <property type="entry name" value="HisK_dim/P_dom"/>
</dbReference>
<dbReference type="Gene3D" id="1.10.287.130">
    <property type="match status" value="1"/>
</dbReference>
<evidence type="ECO:0000313" key="10">
    <source>
        <dbReference type="EMBL" id="MBF8639215.1"/>
    </source>
</evidence>
<dbReference type="InterPro" id="IPR035965">
    <property type="entry name" value="PAS-like_dom_sf"/>
</dbReference>
<dbReference type="AlphaFoldDB" id="A0A2X2CT81"/>
<dbReference type="Gene3D" id="3.30.450.20">
    <property type="entry name" value="PAS domain"/>
    <property type="match status" value="1"/>
</dbReference>
<dbReference type="EC" id="2.7.13.3" evidence="2"/>
<dbReference type="SMART" id="SM00387">
    <property type="entry name" value="HATPase_c"/>
    <property type="match status" value="1"/>
</dbReference>
<evidence type="ECO:0000259" key="7">
    <source>
        <dbReference type="PROSITE" id="PS50109"/>
    </source>
</evidence>
<feature type="transmembrane region" description="Helical" evidence="6">
    <location>
        <begin position="96"/>
        <end position="119"/>
    </location>
</feature>
<dbReference type="NCBIfam" id="TIGR00229">
    <property type="entry name" value="sensory_box"/>
    <property type="match status" value="1"/>
</dbReference>
<dbReference type="InterPro" id="IPR003594">
    <property type="entry name" value="HATPase_dom"/>
</dbReference>
<dbReference type="PANTHER" id="PTHR43065:SF42">
    <property type="entry name" value="TWO-COMPONENT SENSOR PPRA"/>
    <property type="match status" value="1"/>
</dbReference>
<dbReference type="Gene3D" id="3.30.565.10">
    <property type="entry name" value="Histidine kinase-like ATPase, C-terminal domain"/>
    <property type="match status" value="1"/>
</dbReference>
<dbReference type="Proteomes" id="UP000250443">
    <property type="component" value="Unassembled WGS sequence"/>
</dbReference>
<dbReference type="CDD" id="cd00130">
    <property type="entry name" value="PAS"/>
    <property type="match status" value="1"/>
</dbReference>
<keyword evidence="6" id="KW-1133">Transmembrane helix</keyword>
<evidence type="ECO:0000259" key="8">
    <source>
        <dbReference type="PROSITE" id="PS50110"/>
    </source>
</evidence>
<dbReference type="Pfam" id="PF00512">
    <property type="entry name" value="HisKA"/>
    <property type="match status" value="1"/>
</dbReference>
<dbReference type="InterPro" id="IPR011006">
    <property type="entry name" value="CheY-like_superfamily"/>
</dbReference>
<dbReference type="SMART" id="SM00448">
    <property type="entry name" value="REC"/>
    <property type="match status" value="1"/>
</dbReference>
<feature type="domain" description="Histidine kinase" evidence="7">
    <location>
        <begin position="279"/>
        <end position="503"/>
    </location>
</feature>
<protein>
    <recommendedName>
        <fullName evidence="2">histidine kinase</fullName>
        <ecNumber evidence="2">2.7.13.3</ecNumber>
    </recommendedName>
</protein>
<gene>
    <name evidence="10" type="ORF">IRZ65_00780</name>
    <name evidence="11" type="ORF">NCTC11842_03445</name>
</gene>
<dbReference type="InterPro" id="IPR013655">
    <property type="entry name" value="PAS_fold_3"/>
</dbReference>